<dbReference type="CDD" id="cd04301">
    <property type="entry name" value="NAT_SF"/>
    <property type="match status" value="1"/>
</dbReference>
<dbReference type="AlphaFoldDB" id="A0A6A6IZ47"/>
<dbReference type="InterPro" id="IPR016181">
    <property type="entry name" value="Acyl_CoA_acyltransferase"/>
</dbReference>
<dbReference type="GO" id="GO:0016747">
    <property type="term" value="F:acyltransferase activity, transferring groups other than amino-acyl groups"/>
    <property type="evidence" value="ECO:0007669"/>
    <property type="project" value="InterPro"/>
</dbReference>
<evidence type="ECO:0000259" key="1">
    <source>
        <dbReference type="PROSITE" id="PS51186"/>
    </source>
</evidence>
<gene>
    <name evidence="2" type="ORF">BU26DRAFT_447956</name>
</gene>
<dbReference type="OrthoDB" id="2744543at2759"/>
<protein>
    <submittedName>
        <fullName evidence="2">Acetyltransferase, GNAT family</fullName>
    </submittedName>
</protein>
<dbReference type="InterPro" id="IPR053144">
    <property type="entry name" value="Acetyltransferase_Butenolide"/>
</dbReference>
<dbReference type="PROSITE" id="PS51186">
    <property type="entry name" value="GNAT"/>
    <property type="match status" value="1"/>
</dbReference>
<feature type="domain" description="N-acetyltransferase" evidence="1">
    <location>
        <begin position="19"/>
        <end position="169"/>
    </location>
</feature>
<dbReference type="InterPro" id="IPR000182">
    <property type="entry name" value="GNAT_dom"/>
</dbReference>
<evidence type="ECO:0000313" key="3">
    <source>
        <dbReference type="Proteomes" id="UP000800094"/>
    </source>
</evidence>
<dbReference type="SUPFAM" id="SSF55729">
    <property type="entry name" value="Acyl-CoA N-acyltransferases (Nat)"/>
    <property type="match status" value="1"/>
</dbReference>
<organism evidence="2 3">
    <name type="scientific">Trematosphaeria pertusa</name>
    <dbReference type="NCBI Taxonomy" id="390896"/>
    <lineage>
        <taxon>Eukaryota</taxon>
        <taxon>Fungi</taxon>
        <taxon>Dikarya</taxon>
        <taxon>Ascomycota</taxon>
        <taxon>Pezizomycotina</taxon>
        <taxon>Dothideomycetes</taxon>
        <taxon>Pleosporomycetidae</taxon>
        <taxon>Pleosporales</taxon>
        <taxon>Massarineae</taxon>
        <taxon>Trematosphaeriaceae</taxon>
        <taxon>Trematosphaeria</taxon>
    </lineage>
</organism>
<evidence type="ECO:0000313" key="2">
    <source>
        <dbReference type="EMBL" id="KAF2254890.1"/>
    </source>
</evidence>
<dbReference type="Proteomes" id="UP000800094">
    <property type="component" value="Unassembled WGS sequence"/>
</dbReference>
<dbReference type="PANTHER" id="PTHR43233">
    <property type="entry name" value="FAMILY N-ACETYLTRANSFERASE, PUTATIVE (AFU_ORTHOLOGUE AFUA_6G03350)-RELATED"/>
    <property type="match status" value="1"/>
</dbReference>
<dbReference type="Pfam" id="PF13508">
    <property type="entry name" value="Acetyltransf_7"/>
    <property type="match status" value="1"/>
</dbReference>
<dbReference type="GeneID" id="54577998"/>
<dbReference type="GO" id="GO:0006048">
    <property type="term" value="P:UDP-N-acetylglucosamine biosynthetic process"/>
    <property type="evidence" value="ECO:0007669"/>
    <property type="project" value="UniProtKB-UniPathway"/>
</dbReference>
<dbReference type="EMBL" id="ML987190">
    <property type="protein sequence ID" value="KAF2254890.1"/>
    <property type="molecule type" value="Genomic_DNA"/>
</dbReference>
<name>A0A6A6IZ47_9PLEO</name>
<sequence>MDVPEYTVVQGLPTPQQYHDLRKLANLTPPNRTMMLEAVPKALANSFACFLAYERKYMLDDTTPSPNQEPVAMGRLLGDGALFLQLCDVAVHPGHQGKGIGKRIMQALVGYIDENAPHAYVSLVAEPLGQMLYPRFGFEDVKPSIGMFRCTPIQSNPDFRKLREEKAAGMLRSTAVRPE</sequence>
<dbReference type="UniPathway" id="UPA00113">
    <property type="reaction ID" value="UER00529"/>
</dbReference>
<keyword evidence="3" id="KW-1185">Reference proteome</keyword>
<keyword evidence="2" id="KW-0808">Transferase</keyword>
<accession>A0A6A6IZ47</accession>
<reference evidence="2" key="1">
    <citation type="journal article" date="2020" name="Stud. Mycol.">
        <title>101 Dothideomycetes genomes: a test case for predicting lifestyles and emergence of pathogens.</title>
        <authorList>
            <person name="Haridas S."/>
            <person name="Albert R."/>
            <person name="Binder M."/>
            <person name="Bloem J."/>
            <person name="Labutti K."/>
            <person name="Salamov A."/>
            <person name="Andreopoulos B."/>
            <person name="Baker S."/>
            <person name="Barry K."/>
            <person name="Bills G."/>
            <person name="Bluhm B."/>
            <person name="Cannon C."/>
            <person name="Castanera R."/>
            <person name="Culley D."/>
            <person name="Daum C."/>
            <person name="Ezra D."/>
            <person name="Gonzalez J."/>
            <person name="Henrissat B."/>
            <person name="Kuo A."/>
            <person name="Liang C."/>
            <person name="Lipzen A."/>
            <person name="Lutzoni F."/>
            <person name="Magnuson J."/>
            <person name="Mondo S."/>
            <person name="Nolan M."/>
            <person name="Ohm R."/>
            <person name="Pangilinan J."/>
            <person name="Park H.-J."/>
            <person name="Ramirez L."/>
            <person name="Alfaro M."/>
            <person name="Sun H."/>
            <person name="Tritt A."/>
            <person name="Yoshinaga Y."/>
            <person name="Zwiers L.-H."/>
            <person name="Turgeon B."/>
            <person name="Goodwin S."/>
            <person name="Spatafora J."/>
            <person name="Crous P."/>
            <person name="Grigoriev I."/>
        </authorList>
    </citation>
    <scope>NUCLEOTIDE SEQUENCE</scope>
    <source>
        <strain evidence="2">CBS 122368</strain>
    </source>
</reference>
<proteinExistence type="predicted"/>
<dbReference type="Gene3D" id="3.40.630.30">
    <property type="match status" value="1"/>
</dbReference>
<dbReference type="PANTHER" id="PTHR43233:SF1">
    <property type="entry name" value="FAMILY N-ACETYLTRANSFERASE, PUTATIVE (AFU_ORTHOLOGUE AFUA_6G03350)-RELATED"/>
    <property type="match status" value="1"/>
</dbReference>
<dbReference type="RefSeq" id="XP_033689894.1">
    <property type="nucleotide sequence ID" value="XM_033824668.1"/>
</dbReference>